<evidence type="ECO:0000259" key="2">
    <source>
        <dbReference type="Pfam" id="PF07714"/>
    </source>
</evidence>
<organism evidence="3 4">
    <name type="scientific">Volvox reticuliferus</name>
    <dbReference type="NCBI Taxonomy" id="1737510"/>
    <lineage>
        <taxon>Eukaryota</taxon>
        <taxon>Viridiplantae</taxon>
        <taxon>Chlorophyta</taxon>
        <taxon>core chlorophytes</taxon>
        <taxon>Chlorophyceae</taxon>
        <taxon>CS clade</taxon>
        <taxon>Chlamydomonadales</taxon>
        <taxon>Volvocaceae</taxon>
        <taxon>Volvox</taxon>
    </lineage>
</organism>
<dbReference type="InterPro" id="IPR008266">
    <property type="entry name" value="Tyr_kinase_AS"/>
</dbReference>
<feature type="domain" description="Serine-threonine/tyrosine-protein kinase catalytic" evidence="2">
    <location>
        <begin position="152"/>
        <end position="190"/>
    </location>
</feature>
<evidence type="ECO:0000256" key="1">
    <source>
        <dbReference type="SAM" id="MobiDB-lite"/>
    </source>
</evidence>
<dbReference type="Pfam" id="PF07714">
    <property type="entry name" value="PK_Tyr_Ser-Thr"/>
    <property type="match status" value="1"/>
</dbReference>
<feature type="compositionally biased region" description="Gly residues" evidence="1">
    <location>
        <begin position="353"/>
        <end position="366"/>
    </location>
</feature>
<dbReference type="InterPro" id="IPR011009">
    <property type="entry name" value="Kinase-like_dom_sf"/>
</dbReference>
<sequence length="719" mass="69284">QQQLAARNAVATAAITGGNEPQPKAAATARQGGRRLGHLRRKSSTDEVVASLAPVLATPPQDQGLAAPTAPPELEQLPSPSAMAAPPLSLPSPKTGQSDEVRAAAASGPSSCASGTDGAGEDGDGGSGSGGGTGNGGGGGGDTQAAPLPGLLPMAELLSIAHDVASGLAYLHSLDLCHGDLRAENVMVQTVVFPSVTRASAGETLAAGLSAMAPMAVAGDGQCLATVDLAGLPYVDGTATSTMVTAPMASTAAVALGSCHTVDEGLAVMYGSTGGGSDVTDGPGGGGVSCAGVAGVNIQRRMVSNLSSCGNTANASCTVVPDSSGHGWSNSLRHSNGFMTGSTYTSTMTTQAGGVGPGGGGGGGGRSLEPGSVDDRLGPASLQFQGLGSSTVNNCYFSQAGRPMGQPYPLGGYNKSSTGGCANATARSGSVAAAGAGAGASGDVMASATPDGAGLANTAMSRSAVMALSRAMGVGPCGSSQQQPQQVRAPGSLAATGSAPFARRQSNGSLSAVNTNSGNDVTTMSKALSGLTAWPESPHEGRHVGGPADVTAACLTAVGGSSSSAAGASAITFSRMGSALPSPARKTPLIGGLKSALLAPDVAKTITASSSASASTVAQPMTPQPRALPSNVSTEVSPFTAVLSQAPLPDDDCSLASPVAPARLPSCPSDGPGGSNAAAPVVSPRVIALQINDAVESLQPPSPSSGGGCSAGPSTPTGG</sequence>
<gene>
    <name evidence="3" type="ORF">Vretimale_9740</name>
</gene>
<dbReference type="AlphaFoldDB" id="A0A8J4LQB4"/>
<dbReference type="SUPFAM" id="SSF56112">
    <property type="entry name" value="Protein kinase-like (PK-like)"/>
    <property type="match status" value="1"/>
</dbReference>
<dbReference type="Gene3D" id="1.10.510.10">
    <property type="entry name" value="Transferase(Phosphotransferase) domain 1"/>
    <property type="match status" value="1"/>
</dbReference>
<protein>
    <recommendedName>
        <fullName evidence="2">Serine-threonine/tyrosine-protein kinase catalytic domain-containing protein</fullName>
    </recommendedName>
</protein>
<feature type="compositionally biased region" description="Low complexity" evidence="1">
    <location>
        <begin position="1"/>
        <end position="14"/>
    </location>
</feature>
<feature type="compositionally biased region" description="Polar residues" evidence="1">
    <location>
        <begin position="504"/>
        <end position="519"/>
    </location>
</feature>
<dbReference type="EMBL" id="BNCQ01000018">
    <property type="protein sequence ID" value="GIM05287.1"/>
    <property type="molecule type" value="Genomic_DNA"/>
</dbReference>
<comment type="caution">
    <text evidence="3">The sequence shown here is derived from an EMBL/GenBank/DDBJ whole genome shotgun (WGS) entry which is preliminary data.</text>
</comment>
<proteinExistence type="predicted"/>
<evidence type="ECO:0000313" key="3">
    <source>
        <dbReference type="EMBL" id="GIM05287.1"/>
    </source>
</evidence>
<name>A0A8J4LQB4_9CHLO</name>
<feature type="non-terminal residue" evidence="3">
    <location>
        <position position="1"/>
    </location>
</feature>
<feature type="compositionally biased region" description="Low complexity" evidence="1">
    <location>
        <begin position="103"/>
        <end position="116"/>
    </location>
</feature>
<feature type="compositionally biased region" description="Low complexity" evidence="1">
    <location>
        <begin position="477"/>
        <end position="487"/>
    </location>
</feature>
<feature type="region of interest" description="Disordered" evidence="1">
    <location>
        <begin position="693"/>
        <end position="719"/>
    </location>
</feature>
<feature type="region of interest" description="Disordered" evidence="1">
    <location>
        <begin position="345"/>
        <end position="380"/>
    </location>
</feature>
<dbReference type="GO" id="GO:0004672">
    <property type="term" value="F:protein kinase activity"/>
    <property type="evidence" value="ECO:0007669"/>
    <property type="project" value="InterPro"/>
</dbReference>
<accession>A0A8J4LQB4</accession>
<reference evidence="3" key="1">
    <citation type="journal article" date="2021" name="Proc. Natl. Acad. Sci. U.S.A.">
        <title>Three genomes in the algal genus Volvox reveal the fate of a haploid sex-determining region after a transition to homothallism.</title>
        <authorList>
            <person name="Yamamoto K."/>
            <person name="Hamaji T."/>
            <person name="Kawai-Toyooka H."/>
            <person name="Matsuzaki R."/>
            <person name="Takahashi F."/>
            <person name="Nishimura Y."/>
            <person name="Kawachi M."/>
            <person name="Noguchi H."/>
            <person name="Minakuchi Y."/>
            <person name="Umen J.G."/>
            <person name="Toyoda A."/>
            <person name="Nozaki H."/>
        </authorList>
    </citation>
    <scope>NUCLEOTIDE SEQUENCE</scope>
    <source>
        <strain evidence="3">NIES-3785</strain>
    </source>
</reference>
<dbReference type="Proteomes" id="UP000722791">
    <property type="component" value="Unassembled WGS sequence"/>
</dbReference>
<feature type="compositionally biased region" description="Basic residues" evidence="1">
    <location>
        <begin position="32"/>
        <end position="42"/>
    </location>
</feature>
<dbReference type="PROSITE" id="PS00109">
    <property type="entry name" value="PROTEIN_KINASE_TYR"/>
    <property type="match status" value="1"/>
</dbReference>
<feature type="region of interest" description="Disordered" evidence="1">
    <location>
        <begin position="610"/>
        <end position="633"/>
    </location>
</feature>
<feature type="region of interest" description="Disordered" evidence="1">
    <location>
        <begin position="1"/>
        <end position="147"/>
    </location>
</feature>
<feature type="region of interest" description="Disordered" evidence="1">
    <location>
        <begin position="476"/>
        <end position="519"/>
    </location>
</feature>
<dbReference type="InterPro" id="IPR001245">
    <property type="entry name" value="Ser-Thr/Tyr_kinase_cat_dom"/>
</dbReference>
<feature type="compositionally biased region" description="Gly residues" evidence="1">
    <location>
        <begin position="125"/>
        <end position="142"/>
    </location>
</feature>
<feature type="non-terminal residue" evidence="3">
    <location>
        <position position="719"/>
    </location>
</feature>
<evidence type="ECO:0000313" key="4">
    <source>
        <dbReference type="Proteomes" id="UP000722791"/>
    </source>
</evidence>
<feature type="compositionally biased region" description="Low complexity" evidence="1">
    <location>
        <begin position="77"/>
        <end position="93"/>
    </location>
</feature>